<dbReference type="InterPro" id="IPR008927">
    <property type="entry name" value="6-PGluconate_DH-like_C_sf"/>
</dbReference>
<dbReference type="AlphaFoldDB" id="T0L9I2"/>
<dbReference type="Pfam" id="PF00393">
    <property type="entry name" value="6PGD"/>
    <property type="match status" value="1"/>
</dbReference>
<comment type="pathway">
    <text evidence="2">Carbohydrate degradation; pentose phosphate pathway; D-ribulose 5-phosphate from D-glucose 6-phosphate (oxidative stage): step 3/3.</text>
</comment>
<feature type="active site" description="Proton acceptor" evidence="12">
    <location>
        <position position="177"/>
    </location>
</feature>
<dbReference type="SMART" id="SM01350">
    <property type="entry name" value="6PGD"/>
    <property type="match status" value="1"/>
</dbReference>
<evidence type="ECO:0000259" key="14">
    <source>
        <dbReference type="SMART" id="SM01350"/>
    </source>
</evidence>
<dbReference type="FunFam" id="1.10.1040.10:FF:000032">
    <property type="entry name" value="6-phosphogluconate dehydrogenase, decarboxylating"/>
    <property type="match status" value="1"/>
</dbReference>
<dbReference type="Pfam" id="PF03446">
    <property type="entry name" value="NAD_binding_2"/>
    <property type="match status" value="1"/>
</dbReference>
<evidence type="ECO:0000313" key="16">
    <source>
        <dbReference type="Proteomes" id="UP000053780"/>
    </source>
</evidence>
<comment type="subunit">
    <text evidence="4">Homodimer.</text>
</comment>
<evidence type="ECO:0000256" key="6">
    <source>
        <dbReference type="ARBA" id="ARBA00018193"/>
    </source>
</evidence>
<gene>
    <name evidence="15" type="ORF">NAPIS_ORF01344</name>
</gene>
<evidence type="ECO:0000256" key="1">
    <source>
        <dbReference type="ARBA" id="ARBA00002526"/>
    </source>
</evidence>
<name>T0L9I2_9MICR</name>
<evidence type="ECO:0000256" key="9">
    <source>
        <dbReference type="ARBA" id="ARBA00023064"/>
    </source>
</evidence>
<dbReference type="InterPro" id="IPR006183">
    <property type="entry name" value="Pgluconate_DH"/>
</dbReference>
<protein>
    <recommendedName>
        <fullName evidence="6">6-phosphogluconate dehydrogenase, decarboxylating</fullName>
        <ecNumber evidence="5">1.1.1.44</ecNumber>
    </recommendedName>
</protein>
<feature type="binding site" description="in other chain" evidence="13">
    <location>
        <position position="98"/>
    </location>
    <ligand>
        <name>substrate</name>
        <note>ligand shared between dimeric partners</note>
    </ligand>
</feature>
<evidence type="ECO:0000256" key="7">
    <source>
        <dbReference type="ARBA" id="ARBA00022857"/>
    </source>
</evidence>
<dbReference type="InterPro" id="IPR006115">
    <property type="entry name" value="6PGDH_NADP-bd"/>
</dbReference>
<dbReference type="SUPFAM" id="SSF51735">
    <property type="entry name" value="NAD(P)-binding Rossmann-fold domains"/>
    <property type="match status" value="1"/>
</dbReference>
<dbReference type="UniPathway" id="UPA00115">
    <property type="reaction ID" value="UER00410"/>
</dbReference>
<feature type="binding site" description="in other chain" evidence="13">
    <location>
        <begin position="180"/>
        <end position="181"/>
    </location>
    <ligand>
        <name>substrate</name>
        <note>ligand shared between dimeric partners</note>
    </ligand>
</feature>
<accession>T0L9I2</accession>
<dbReference type="HOGENOM" id="CLU_024540_4_1_1"/>
<evidence type="ECO:0000256" key="10">
    <source>
        <dbReference type="ARBA" id="ARBA00023126"/>
    </source>
</evidence>
<evidence type="ECO:0000256" key="13">
    <source>
        <dbReference type="PIRSR" id="PIRSR000109-2"/>
    </source>
</evidence>
<dbReference type="PRINTS" id="PR00076">
    <property type="entry name" value="6PGDHDRGNASE"/>
</dbReference>
<feature type="active site" description="Proton donor" evidence="12">
    <location>
        <position position="184"/>
    </location>
</feature>
<dbReference type="GO" id="GO:0019521">
    <property type="term" value="P:D-gluconate metabolic process"/>
    <property type="evidence" value="ECO:0007669"/>
    <property type="project" value="UniProtKB-KW"/>
</dbReference>
<comment type="function">
    <text evidence="1">Catalyzes the oxidative decarboxylation of 6-phosphogluconate to ribulose 5-phosphate and CO(2), with concomitant reduction of NADP to NADPH.</text>
</comment>
<evidence type="ECO:0000256" key="4">
    <source>
        <dbReference type="ARBA" id="ARBA00011738"/>
    </source>
</evidence>
<feature type="binding site" evidence="13">
    <location>
        <position position="438"/>
    </location>
    <ligand>
        <name>substrate</name>
        <note>ligand shared between dimeric partners</note>
    </ligand>
</feature>
<dbReference type="PANTHER" id="PTHR11811">
    <property type="entry name" value="6-PHOSPHOGLUCONATE DEHYDROGENASE"/>
    <property type="match status" value="1"/>
</dbReference>
<evidence type="ECO:0000256" key="5">
    <source>
        <dbReference type="ARBA" id="ARBA00013011"/>
    </source>
</evidence>
<dbReference type="Gene3D" id="1.20.5.320">
    <property type="entry name" value="6-Phosphogluconate Dehydrogenase, domain 3"/>
    <property type="match status" value="1"/>
</dbReference>
<sequence length="456" mass="51308">MEIGLIGLGNMGRNLAKNLDDKGYKVHVYNRTTSKTLDLVKSNPNIIPHYSISELVDGINGKNKVVLLMLTAGKIIDQVLENLNSLLKEDDVVVDIGNSFFKDTIRREELYHFQFVGAGISGGELGARYGGSITVGCKISTWNIIKHILSDISSDSEISDGKCCQRFGDNGAGHFVKMVHNGIEYCDMDIIGETYKIFKYLGEDNDQISETFHDWNNNELKSYLLEISAKILQKKHDDKYLIDEIEDSAQQKGTGKDCITEAVELSVPTITIVAATFSRMISARIDVRKNLNKHLKFNSQPSNKLSKETLKKSMYLCRATSYIQGFNLIKAAINNYNWHNDLNLVCDVWSNGCILRGSFLKTMQKIVSETGQDFEKSETFYDIFNKNIESLQEVVIYAAQNGIPIPAISSCFNYLNSIRDIKSYGNMIQAMRDCFGGHTVIFKGEHEGVHIDWLNK</sequence>
<feature type="binding site" description="in other chain" evidence="13">
    <location>
        <begin position="121"/>
        <end position="123"/>
    </location>
    <ligand>
        <name>substrate</name>
        <note>ligand shared between dimeric partners</note>
    </ligand>
</feature>
<keyword evidence="9" id="KW-0311">Gluconate utilization</keyword>
<reference evidence="15 16" key="1">
    <citation type="journal article" date="2013" name="BMC Genomics">
        <title>Genome sequencing and comparative genomics of honey bee microsporidia, Nosema apis reveal novel insights into host-parasite interactions.</title>
        <authorList>
            <person name="Chen Yp."/>
            <person name="Pettis J.S."/>
            <person name="Zhao Y."/>
            <person name="Liu X."/>
            <person name="Tallon L.J."/>
            <person name="Sadzewicz L.D."/>
            <person name="Li R."/>
            <person name="Zheng H."/>
            <person name="Huang S."/>
            <person name="Zhang X."/>
            <person name="Hamilton M.C."/>
            <person name="Pernal S.F."/>
            <person name="Melathopoulos A.P."/>
            <person name="Yan X."/>
            <person name="Evans J.D."/>
        </authorList>
    </citation>
    <scope>NUCLEOTIDE SEQUENCE [LARGE SCALE GENOMIC DNA]</scope>
    <source>
        <strain evidence="15 16">BRL 01</strain>
    </source>
</reference>
<dbReference type="Gene3D" id="3.40.50.720">
    <property type="entry name" value="NAD(P)-binding Rossmann-like Domain"/>
    <property type="match status" value="1"/>
</dbReference>
<dbReference type="Proteomes" id="UP000053780">
    <property type="component" value="Unassembled WGS sequence"/>
</dbReference>
<feature type="binding site" description="in other chain" evidence="13">
    <location>
        <position position="252"/>
    </location>
    <ligand>
        <name>substrate</name>
        <note>ligand shared between dimeric partners</note>
    </ligand>
</feature>
<comment type="similarity">
    <text evidence="3">Belongs to the 6-phosphogluconate dehydrogenase family.</text>
</comment>
<dbReference type="PIRSF" id="PIRSF000109">
    <property type="entry name" value="6PGD"/>
    <property type="match status" value="1"/>
</dbReference>
<keyword evidence="16" id="KW-1185">Reference proteome</keyword>
<dbReference type="Gene3D" id="1.10.1040.10">
    <property type="entry name" value="N-(1-d-carboxylethyl)-l-norvaline Dehydrogenase, domain 2"/>
    <property type="match status" value="1"/>
</dbReference>
<feature type="binding site" description="in other chain" evidence="13">
    <location>
        <position position="279"/>
    </location>
    <ligand>
        <name>substrate</name>
        <note>ligand shared between dimeric partners</note>
    </ligand>
</feature>
<dbReference type="InterPro" id="IPR036291">
    <property type="entry name" value="NAD(P)-bd_dom_sf"/>
</dbReference>
<feature type="domain" description="6-phosphogluconate dehydrogenase C-terminal" evidence="14">
    <location>
        <begin position="173"/>
        <end position="454"/>
    </location>
</feature>
<dbReference type="EC" id="1.1.1.44" evidence="5"/>
<evidence type="ECO:0000256" key="12">
    <source>
        <dbReference type="PIRSR" id="PIRSR000109-1"/>
    </source>
</evidence>
<comment type="catalytic activity">
    <reaction evidence="11">
        <text>6-phospho-D-gluconate + NADP(+) = D-ribulose 5-phosphate + CO2 + NADPH</text>
        <dbReference type="Rhea" id="RHEA:10116"/>
        <dbReference type="ChEBI" id="CHEBI:16526"/>
        <dbReference type="ChEBI" id="CHEBI:57783"/>
        <dbReference type="ChEBI" id="CHEBI:58121"/>
        <dbReference type="ChEBI" id="CHEBI:58349"/>
        <dbReference type="ChEBI" id="CHEBI:58759"/>
        <dbReference type="EC" id="1.1.1.44"/>
    </reaction>
</comment>
<keyword evidence="10" id="KW-0570">Pentose shunt</keyword>
<dbReference type="EMBL" id="KE647178">
    <property type="protein sequence ID" value="EQB61088.1"/>
    <property type="molecule type" value="Genomic_DNA"/>
</dbReference>
<dbReference type="VEuPathDB" id="MicrosporidiaDB:NAPIS_ORF01344"/>
<proteinExistence type="inferred from homology"/>
<dbReference type="NCBIfam" id="NF006765">
    <property type="entry name" value="PRK09287.1"/>
    <property type="match status" value="1"/>
</dbReference>
<evidence type="ECO:0000256" key="11">
    <source>
        <dbReference type="ARBA" id="ARBA00048640"/>
    </source>
</evidence>
<evidence type="ECO:0000256" key="8">
    <source>
        <dbReference type="ARBA" id="ARBA00023002"/>
    </source>
</evidence>
<evidence type="ECO:0000313" key="15">
    <source>
        <dbReference type="EMBL" id="EQB61088.1"/>
    </source>
</evidence>
<feature type="binding site" evidence="13">
    <location>
        <position position="432"/>
    </location>
    <ligand>
        <name>substrate</name>
        <note>ligand shared between dimeric partners</note>
    </ligand>
</feature>
<dbReference type="SUPFAM" id="SSF48179">
    <property type="entry name" value="6-phosphogluconate dehydrogenase C-terminal domain-like"/>
    <property type="match status" value="1"/>
</dbReference>
<dbReference type="OrthoDB" id="434986at2759"/>
<keyword evidence="7" id="KW-0521">NADP</keyword>
<dbReference type="InterPro" id="IPR006114">
    <property type="entry name" value="6PGDH_C"/>
</dbReference>
<keyword evidence="8" id="KW-0560">Oxidoreductase</keyword>
<evidence type="ECO:0000256" key="3">
    <source>
        <dbReference type="ARBA" id="ARBA00008419"/>
    </source>
</evidence>
<dbReference type="GO" id="GO:0050661">
    <property type="term" value="F:NADP binding"/>
    <property type="evidence" value="ECO:0007669"/>
    <property type="project" value="InterPro"/>
</dbReference>
<dbReference type="InterPro" id="IPR013328">
    <property type="entry name" value="6PGD_dom2"/>
</dbReference>
<evidence type="ECO:0000256" key="2">
    <source>
        <dbReference type="ARBA" id="ARBA00004874"/>
    </source>
</evidence>
<dbReference type="GO" id="GO:0006098">
    <property type="term" value="P:pentose-phosphate shunt"/>
    <property type="evidence" value="ECO:0007669"/>
    <property type="project" value="UniProtKB-UniPathway"/>
</dbReference>
<dbReference type="GO" id="GO:0004616">
    <property type="term" value="F:phosphogluconate dehydrogenase (decarboxylating) activity"/>
    <property type="evidence" value="ECO:0007669"/>
    <property type="project" value="UniProtKB-EC"/>
</dbReference>
<organism evidence="15 16">
    <name type="scientific">Vairimorpha apis BRL 01</name>
    <dbReference type="NCBI Taxonomy" id="1037528"/>
    <lineage>
        <taxon>Eukaryota</taxon>
        <taxon>Fungi</taxon>
        <taxon>Fungi incertae sedis</taxon>
        <taxon>Microsporidia</taxon>
        <taxon>Nosematidae</taxon>
        <taxon>Vairimorpha</taxon>
    </lineage>
</organism>
<feature type="binding site" description="in other chain" evidence="13">
    <location>
        <position position="185"/>
    </location>
    <ligand>
        <name>substrate</name>
        <note>ligand shared between dimeric partners</note>
    </ligand>
</feature>
<dbReference type="InterPro" id="IPR006113">
    <property type="entry name" value="6PGDH_Gnd/GntZ"/>
</dbReference>